<evidence type="ECO:0000313" key="2">
    <source>
        <dbReference type="Proteomes" id="UP000050525"/>
    </source>
</evidence>
<proteinExistence type="predicted"/>
<comment type="caution">
    <text evidence="1">The sequence shown here is derived from an EMBL/GenBank/DDBJ whole genome shotgun (WGS) entry which is preliminary data.</text>
</comment>
<gene>
    <name evidence="1" type="ORF">Y1Q_0012613</name>
</gene>
<keyword evidence="2" id="KW-1185">Reference proteome</keyword>
<dbReference type="AlphaFoldDB" id="A0A151M899"/>
<dbReference type="EMBL" id="AKHW03006358">
    <property type="protein sequence ID" value="KYO20743.1"/>
    <property type="molecule type" value="Genomic_DNA"/>
</dbReference>
<reference evidence="1 2" key="1">
    <citation type="journal article" date="2012" name="Genome Biol.">
        <title>Sequencing three crocodilian genomes to illuminate the evolution of archosaurs and amniotes.</title>
        <authorList>
            <person name="St John J.A."/>
            <person name="Braun E.L."/>
            <person name="Isberg S.R."/>
            <person name="Miles L.G."/>
            <person name="Chong A.Y."/>
            <person name="Gongora J."/>
            <person name="Dalzell P."/>
            <person name="Moran C."/>
            <person name="Bed'hom B."/>
            <person name="Abzhanov A."/>
            <person name="Burgess S.C."/>
            <person name="Cooksey A.M."/>
            <person name="Castoe T.A."/>
            <person name="Crawford N.G."/>
            <person name="Densmore L.D."/>
            <person name="Drew J.C."/>
            <person name="Edwards S.V."/>
            <person name="Faircloth B.C."/>
            <person name="Fujita M.K."/>
            <person name="Greenwold M.J."/>
            <person name="Hoffmann F.G."/>
            <person name="Howard J.M."/>
            <person name="Iguchi T."/>
            <person name="Janes D.E."/>
            <person name="Khan S.Y."/>
            <person name="Kohno S."/>
            <person name="de Koning A.J."/>
            <person name="Lance S.L."/>
            <person name="McCarthy F.M."/>
            <person name="McCormack J.E."/>
            <person name="Merchant M.E."/>
            <person name="Peterson D.G."/>
            <person name="Pollock D.D."/>
            <person name="Pourmand N."/>
            <person name="Raney B.J."/>
            <person name="Roessler K.A."/>
            <person name="Sanford J.R."/>
            <person name="Sawyer R.H."/>
            <person name="Schmidt C.J."/>
            <person name="Triplett E.W."/>
            <person name="Tuberville T.D."/>
            <person name="Venegas-Anaya M."/>
            <person name="Howard J.T."/>
            <person name="Jarvis E.D."/>
            <person name="Guillette L.J.Jr."/>
            <person name="Glenn T.C."/>
            <person name="Green R.E."/>
            <person name="Ray D.A."/>
        </authorList>
    </citation>
    <scope>NUCLEOTIDE SEQUENCE [LARGE SCALE GENOMIC DNA]</scope>
    <source>
        <strain evidence="1">KSC_2009_1</strain>
    </source>
</reference>
<organism evidence="1 2">
    <name type="scientific">Alligator mississippiensis</name>
    <name type="common">American alligator</name>
    <dbReference type="NCBI Taxonomy" id="8496"/>
    <lineage>
        <taxon>Eukaryota</taxon>
        <taxon>Metazoa</taxon>
        <taxon>Chordata</taxon>
        <taxon>Craniata</taxon>
        <taxon>Vertebrata</taxon>
        <taxon>Euteleostomi</taxon>
        <taxon>Archelosauria</taxon>
        <taxon>Archosauria</taxon>
        <taxon>Crocodylia</taxon>
        <taxon>Alligatoridae</taxon>
        <taxon>Alligatorinae</taxon>
        <taxon>Alligator</taxon>
    </lineage>
</organism>
<accession>A0A151M899</accession>
<name>A0A151M899_ALLMI</name>
<evidence type="ECO:0000313" key="1">
    <source>
        <dbReference type="EMBL" id="KYO20743.1"/>
    </source>
</evidence>
<protein>
    <submittedName>
        <fullName evidence="1">Uncharacterized protein</fullName>
    </submittedName>
</protein>
<dbReference type="Proteomes" id="UP000050525">
    <property type="component" value="Unassembled WGS sequence"/>
</dbReference>
<sequence>MIKKRAEVFCIEKTGKRSLRQKQPNFIPEKPQRGQNKTGVSRYCRKLIFQINKRESDERILKELKTAA</sequence>